<dbReference type="Pfam" id="PF00034">
    <property type="entry name" value="Cytochrom_C"/>
    <property type="match status" value="1"/>
</dbReference>
<keyword evidence="2 4" id="KW-0479">Metal-binding</keyword>
<evidence type="ECO:0000256" key="5">
    <source>
        <dbReference type="SAM" id="Phobius"/>
    </source>
</evidence>
<dbReference type="Gene3D" id="1.10.760.10">
    <property type="entry name" value="Cytochrome c-like domain"/>
    <property type="match status" value="2"/>
</dbReference>
<evidence type="ECO:0000313" key="8">
    <source>
        <dbReference type="Proteomes" id="UP000050454"/>
    </source>
</evidence>
<evidence type="ECO:0000256" key="1">
    <source>
        <dbReference type="ARBA" id="ARBA00022617"/>
    </source>
</evidence>
<dbReference type="InterPro" id="IPR009056">
    <property type="entry name" value="Cyt_c-like_dom"/>
</dbReference>
<keyword evidence="5" id="KW-1133">Transmembrane helix</keyword>
<evidence type="ECO:0000256" key="3">
    <source>
        <dbReference type="ARBA" id="ARBA00023004"/>
    </source>
</evidence>
<dbReference type="PANTHER" id="PTHR35008">
    <property type="entry name" value="BLL4482 PROTEIN-RELATED"/>
    <property type="match status" value="1"/>
</dbReference>
<dbReference type="GO" id="GO:0046872">
    <property type="term" value="F:metal ion binding"/>
    <property type="evidence" value="ECO:0007669"/>
    <property type="project" value="UniProtKB-KW"/>
</dbReference>
<evidence type="ECO:0000259" key="6">
    <source>
        <dbReference type="PROSITE" id="PS51007"/>
    </source>
</evidence>
<feature type="domain" description="Cytochrome c" evidence="6">
    <location>
        <begin position="196"/>
        <end position="313"/>
    </location>
</feature>
<accession>A0A0N8HA13</accession>
<evidence type="ECO:0000256" key="4">
    <source>
        <dbReference type="PROSITE-ProRule" id="PRU00433"/>
    </source>
</evidence>
<dbReference type="PROSITE" id="PS51007">
    <property type="entry name" value="CYTC"/>
    <property type="match status" value="2"/>
</dbReference>
<dbReference type="GO" id="GO:0009055">
    <property type="term" value="F:electron transfer activity"/>
    <property type="evidence" value="ECO:0007669"/>
    <property type="project" value="InterPro"/>
</dbReference>
<keyword evidence="1 4" id="KW-0349">Heme</keyword>
<dbReference type="STRING" id="1605367.AFM12_10060"/>
<dbReference type="RefSeq" id="WP_055147473.1">
    <property type="nucleotide sequence ID" value="NZ_JXSZ01000006.1"/>
</dbReference>
<comment type="caution">
    <text evidence="7">The sequence shown here is derived from an EMBL/GenBank/DDBJ whole genome shotgun (WGS) entry which is preliminary data.</text>
</comment>
<keyword evidence="5" id="KW-0472">Membrane</keyword>
<dbReference type="Proteomes" id="UP000050454">
    <property type="component" value="Unassembled WGS sequence"/>
</dbReference>
<keyword evidence="8" id="KW-1185">Reference proteome</keyword>
<dbReference type="InterPro" id="IPR051459">
    <property type="entry name" value="Cytochrome_c-type_DH"/>
</dbReference>
<dbReference type="EMBL" id="LGTQ01000006">
    <property type="protein sequence ID" value="KPM48892.1"/>
    <property type="molecule type" value="Genomic_DNA"/>
</dbReference>
<organism evidence="7 8">
    <name type="scientific">Jiulongibacter sediminis</name>
    <dbReference type="NCBI Taxonomy" id="1605367"/>
    <lineage>
        <taxon>Bacteria</taxon>
        <taxon>Pseudomonadati</taxon>
        <taxon>Bacteroidota</taxon>
        <taxon>Cytophagia</taxon>
        <taxon>Cytophagales</taxon>
        <taxon>Leadbetterellaceae</taxon>
        <taxon>Jiulongibacter</taxon>
    </lineage>
</organism>
<dbReference type="PANTHER" id="PTHR35008:SF8">
    <property type="entry name" value="ALCOHOL DEHYDROGENASE CYTOCHROME C SUBUNIT"/>
    <property type="match status" value="1"/>
</dbReference>
<reference evidence="7 8" key="1">
    <citation type="submission" date="2015-07" db="EMBL/GenBank/DDBJ databases">
        <title>The draft genome sequence of Leadbetterella sp. JN14-9.</title>
        <authorList>
            <person name="Liu Y."/>
            <person name="Du J."/>
            <person name="Shao Z."/>
        </authorList>
    </citation>
    <scope>NUCLEOTIDE SEQUENCE [LARGE SCALE GENOMIC DNA]</scope>
    <source>
        <strain evidence="7 8">JN14-9</strain>
    </source>
</reference>
<dbReference type="GO" id="GO:0020037">
    <property type="term" value="F:heme binding"/>
    <property type="evidence" value="ECO:0007669"/>
    <property type="project" value="InterPro"/>
</dbReference>
<dbReference type="SUPFAM" id="SSF46626">
    <property type="entry name" value="Cytochrome c"/>
    <property type="match status" value="2"/>
</dbReference>
<protein>
    <submittedName>
        <fullName evidence="7">Cytochrome C</fullName>
    </submittedName>
</protein>
<proteinExistence type="predicted"/>
<sequence length="331" mass="36583">MKSLFNILKWVAAGLIVLVIAAVIYLKFGLPNIDAPQDLSVEITPERLQRGEYLANNVNLCMDCHSKRNFSVYTGPPTPGTEGVGGDVFNEDMGFPGTFYSRNITPHSLKDWTDGELYRAITSGIDKNNEVIFPVMPWQYYNKMATEDVYSIIAYVRSLDPIASENKESKTNFPVSLIKNTFPSEPHPMELPDKSDRVAYGAYLTNAAGCVECHSQKDAQGTNIPGTEFGGGMAFKLPGVGTVYSANISPDSETGLKHTEESFIATFKAYADSSYVPHEVQPGQMQTMMPWMMYAGMTEEDLGAIYAFLQTVTPIKNEVSVKFEPAEITMK</sequence>
<evidence type="ECO:0000256" key="2">
    <source>
        <dbReference type="ARBA" id="ARBA00022723"/>
    </source>
</evidence>
<dbReference type="InterPro" id="IPR036909">
    <property type="entry name" value="Cyt_c-like_dom_sf"/>
</dbReference>
<dbReference type="PATRIC" id="fig|1605367.3.peg.3399"/>
<feature type="transmembrane region" description="Helical" evidence="5">
    <location>
        <begin position="7"/>
        <end position="26"/>
    </location>
</feature>
<dbReference type="AlphaFoldDB" id="A0A0N8HA13"/>
<evidence type="ECO:0000313" key="7">
    <source>
        <dbReference type="EMBL" id="KPM48892.1"/>
    </source>
</evidence>
<keyword evidence="5" id="KW-0812">Transmembrane</keyword>
<feature type="domain" description="Cytochrome c" evidence="6">
    <location>
        <begin position="46"/>
        <end position="160"/>
    </location>
</feature>
<gene>
    <name evidence="7" type="ORF">AFM12_10060</name>
</gene>
<keyword evidence="3 4" id="KW-0408">Iron</keyword>
<dbReference type="OrthoDB" id="9809720at2"/>
<name>A0A0N8HA13_9BACT</name>